<reference evidence="6 7" key="1">
    <citation type="journal article" date="2018" name="Nat. Ecol. Evol.">
        <title>Pezizomycetes genomes reveal the molecular basis of ectomycorrhizal truffle lifestyle.</title>
        <authorList>
            <person name="Murat C."/>
            <person name="Payen T."/>
            <person name="Noel B."/>
            <person name="Kuo A."/>
            <person name="Morin E."/>
            <person name="Chen J."/>
            <person name="Kohler A."/>
            <person name="Krizsan K."/>
            <person name="Balestrini R."/>
            <person name="Da Silva C."/>
            <person name="Montanini B."/>
            <person name="Hainaut M."/>
            <person name="Levati E."/>
            <person name="Barry K.W."/>
            <person name="Belfiori B."/>
            <person name="Cichocki N."/>
            <person name="Clum A."/>
            <person name="Dockter R.B."/>
            <person name="Fauchery L."/>
            <person name="Guy J."/>
            <person name="Iotti M."/>
            <person name="Le Tacon F."/>
            <person name="Lindquist E.A."/>
            <person name="Lipzen A."/>
            <person name="Malagnac F."/>
            <person name="Mello A."/>
            <person name="Molinier V."/>
            <person name="Miyauchi S."/>
            <person name="Poulain J."/>
            <person name="Riccioni C."/>
            <person name="Rubini A."/>
            <person name="Sitrit Y."/>
            <person name="Splivallo R."/>
            <person name="Traeger S."/>
            <person name="Wang M."/>
            <person name="Zifcakova L."/>
            <person name="Wipf D."/>
            <person name="Zambonelli A."/>
            <person name="Paolocci F."/>
            <person name="Nowrousian M."/>
            <person name="Ottonello S."/>
            <person name="Baldrian P."/>
            <person name="Spatafora J.W."/>
            <person name="Henrissat B."/>
            <person name="Nagy L.G."/>
            <person name="Aury J.M."/>
            <person name="Wincker P."/>
            <person name="Grigoriev I.V."/>
            <person name="Bonfante P."/>
            <person name="Martin F.M."/>
        </authorList>
    </citation>
    <scope>NUCLEOTIDE SEQUENCE [LARGE SCALE GENOMIC DNA]</scope>
    <source>
        <strain evidence="6 7">CCBAS932</strain>
    </source>
</reference>
<dbReference type="InterPro" id="IPR026591">
    <property type="entry name" value="Sirtuin_cat_small_dom_sf"/>
</dbReference>
<dbReference type="STRING" id="1392247.A0A3N4KMI2"/>
<comment type="similarity">
    <text evidence="1">Belongs to the sirtuin family. Class I subfamily.</text>
</comment>
<evidence type="ECO:0000256" key="1">
    <source>
        <dbReference type="ARBA" id="ARBA00006924"/>
    </source>
</evidence>
<accession>A0A3N4KMI2</accession>
<proteinExistence type="inferred from homology"/>
<feature type="binding site" evidence="4">
    <location>
        <position position="205"/>
    </location>
    <ligand>
        <name>Zn(2+)</name>
        <dbReference type="ChEBI" id="CHEBI:29105"/>
    </ligand>
</feature>
<dbReference type="InterPro" id="IPR050134">
    <property type="entry name" value="NAD-dep_sirtuin_deacylases"/>
</dbReference>
<feature type="binding site" evidence="4">
    <location>
        <position position="202"/>
    </location>
    <ligand>
        <name>Zn(2+)</name>
        <dbReference type="ChEBI" id="CHEBI:29105"/>
    </ligand>
</feature>
<dbReference type="SUPFAM" id="SSF52467">
    <property type="entry name" value="DHS-like NAD/FAD-binding domain"/>
    <property type="match status" value="1"/>
</dbReference>
<gene>
    <name evidence="6" type="ORF">P167DRAFT_488892</name>
</gene>
<name>A0A3N4KMI2_9PEZI</name>
<dbReference type="GO" id="GO:0005634">
    <property type="term" value="C:nucleus"/>
    <property type="evidence" value="ECO:0007669"/>
    <property type="project" value="TreeGrafter"/>
</dbReference>
<dbReference type="Proteomes" id="UP000277580">
    <property type="component" value="Unassembled WGS sequence"/>
</dbReference>
<protein>
    <submittedName>
        <fullName evidence="6">DHS-like NAD/FAD-binding domain-containing protein</fullName>
    </submittedName>
</protein>
<dbReference type="AlphaFoldDB" id="A0A3N4KMI2"/>
<feature type="non-terminal residue" evidence="6">
    <location>
        <position position="336"/>
    </location>
</feature>
<dbReference type="GO" id="GO:0017136">
    <property type="term" value="F:histone deacetylase activity, NAD-dependent"/>
    <property type="evidence" value="ECO:0007669"/>
    <property type="project" value="TreeGrafter"/>
</dbReference>
<sequence>MPTTTVTINDTRVLAEIADCIARSKKAIVVTGAGISTNCGIPDFRSQDGLYNLVKSRYPSSVVKGRDLFDSVLFSDPTSTQLFYTFISSLRNEIIRVKDTTPTHKFIRKMSESGRLLRCYTQNIDGLEEREGMTTNLALGKGKRKRPSTVLAGVVDSEEEKGCQVVQLHGDLKNLRCTQCQGLCKYDKERVESLLDGTPPECPVCAGKDKARRENGKRGTKVGSLRPNIVLYGEEHPLAEKIGSLTSADLRSNPDIMIILGTSLKVFGLKRIVREFARAVHARGGKVIYVNNTPAAYSTWKDIIDYHVDMDCDAWVADVKKRRFDIWERQLTLDLG</sequence>
<evidence type="ECO:0000256" key="2">
    <source>
        <dbReference type="ARBA" id="ARBA00022679"/>
    </source>
</evidence>
<dbReference type="GO" id="GO:0046872">
    <property type="term" value="F:metal ion binding"/>
    <property type="evidence" value="ECO:0007669"/>
    <property type="project" value="UniProtKB-KW"/>
</dbReference>
<dbReference type="Gene3D" id="3.30.1600.10">
    <property type="entry name" value="SIR2/SIRT2 'Small Domain"/>
    <property type="match status" value="1"/>
</dbReference>
<keyword evidence="4" id="KW-0862">Zinc</keyword>
<dbReference type="Gene3D" id="3.40.50.1220">
    <property type="entry name" value="TPP-binding domain"/>
    <property type="match status" value="1"/>
</dbReference>
<dbReference type="InterPro" id="IPR003000">
    <property type="entry name" value="Sirtuin"/>
</dbReference>
<evidence type="ECO:0000259" key="5">
    <source>
        <dbReference type="PROSITE" id="PS50305"/>
    </source>
</evidence>
<dbReference type="PROSITE" id="PS50305">
    <property type="entry name" value="SIRTUIN"/>
    <property type="match status" value="1"/>
</dbReference>
<dbReference type="InParanoid" id="A0A3N4KMI2"/>
<dbReference type="PANTHER" id="PTHR11085:SF8">
    <property type="entry name" value="NAD-DEPENDENT HISTONE DEACETYLASE HST3"/>
    <property type="match status" value="1"/>
</dbReference>
<dbReference type="EMBL" id="ML119133">
    <property type="protein sequence ID" value="RPB11786.1"/>
    <property type="molecule type" value="Genomic_DNA"/>
</dbReference>
<dbReference type="OrthoDB" id="2919105at2759"/>
<dbReference type="Pfam" id="PF02146">
    <property type="entry name" value="SIR2"/>
    <property type="match status" value="2"/>
</dbReference>
<evidence type="ECO:0000313" key="7">
    <source>
        <dbReference type="Proteomes" id="UP000277580"/>
    </source>
</evidence>
<dbReference type="FunCoup" id="A0A3N4KMI2">
    <property type="interactions" value="74"/>
</dbReference>
<feature type="binding site" evidence="4">
    <location>
        <position position="180"/>
    </location>
    <ligand>
        <name>Zn(2+)</name>
        <dbReference type="ChEBI" id="CHEBI:29105"/>
    </ligand>
</feature>
<keyword evidence="3" id="KW-0520">NAD</keyword>
<dbReference type="InterPro" id="IPR029035">
    <property type="entry name" value="DHS-like_NAD/FAD-binding_dom"/>
</dbReference>
<keyword evidence="4" id="KW-0479">Metal-binding</keyword>
<evidence type="ECO:0000313" key="6">
    <source>
        <dbReference type="EMBL" id="RPB11786.1"/>
    </source>
</evidence>
<dbReference type="InterPro" id="IPR026590">
    <property type="entry name" value="Ssirtuin_cat_dom"/>
</dbReference>
<evidence type="ECO:0000256" key="4">
    <source>
        <dbReference type="PROSITE-ProRule" id="PRU00236"/>
    </source>
</evidence>
<keyword evidence="2" id="KW-0808">Transferase</keyword>
<dbReference type="PANTHER" id="PTHR11085">
    <property type="entry name" value="NAD-DEPENDENT PROTEIN DEACYLASE SIRTUIN-5, MITOCHONDRIAL-RELATED"/>
    <property type="match status" value="1"/>
</dbReference>
<feature type="active site" description="Proton acceptor" evidence="4">
    <location>
        <position position="169"/>
    </location>
</feature>
<feature type="binding site" evidence="4">
    <location>
        <position position="177"/>
    </location>
    <ligand>
        <name>Zn(2+)</name>
        <dbReference type="ChEBI" id="CHEBI:29105"/>
    </ligand>
</feature>
<evidence type="ECO:0000256" key="3">
    <source>
        <dbReference type="ARBA" id="ARBA00023027"/>
    </source>
</evidence>
<organism evidence="6 7">
    <name type="scientific">Morchella conica CCBAS932</name>
    <dbReference type="NCBI Taxonomy" id="1392247"/>
    <lineage>
        <taxon>Eukaryota</taxon>
        <taxon>Fungi</taxon>
        <taxon>Dikarya</taxon>
        <taxon>Ascomycota</taxon>
        <taxon>Pezizomycotina</taxon>
        <taxon>Pezizomycetes</taxon>
        <taxon>Pezizales</taxon>
        <taxon>Morchellaceae</taxon>
        <taxon>Morchella</taxon>
    </lineage>
</organism>
<feature type="domain" description="Deacetylase sirtuin-type" evidence="5">
    <location>
        <begin position="7"/>
        <end position="328"/>
    </location>
</feature>
<dbReference type="GO" id="GO:0070403">
    <property type="term" value="F:NAD+ binding"/>
    <property type="evidence" value="ECO:0007669"/>
    <property type="project" value="InterPro"/>
</dbReference>
<keyword evidence="7" id="KW-1185">Reference proteome</keyword>